<dbReference type="SUPFAM" id="SSF55785">
    <property type="entry name" value="PYP-like sensor domain (PAS domain)"/>
    <property type="match status" value="1"/>
</dbReference>
<dbReference type="SUPFAM" id="SSF55874">
    <property type="entry name" value="ATPase domain of HSP90 chaperone/DNA topoisomerase II/histidine kinase"/>
    <property type="match status" value="1"/>
</dbReference>
<reference evidence="9 10" key="2">
    <citation type="submission" date="2018-06" db="EMBL/GenBank/DDBJ databases">
        <title>Metagenomic assembly of (sub)arctic Cyanobacteria and their associated microbiome from non-axenic cultures.</title>
        <authorList>
            <person name="Baurain D."/>
        </authorList>
    </citation>
    <scope>NUCLEOTIDE SEQUENCE [LARGE SCALE GENOMIC DNA]</scope>
    <source>
        <strain evidence="9">ULC041bin1</strain>
    </source>
</reference>
<keyword evidence="4 9" id="KW-0418">Kinase</keyword>
<dbReference type="Gene3D" id="3.30.565.10">
    <property type="entry name" value="Histidine kinase-like ATPase, C-terminal domain"/>
    <property type="match status" value="1"/>
</dbReference>
<proteinExistence type="predicted"/>
<dbReference type="NCBIfam" id="TIGR00229">
    <property type="entry name" value="sensory_box"/>
    <property type="match status" value="1"/>
</dbReference>
<evidence type="ECO:0000256" key="4">
    <source>
        <dbReference type="ARBA" id="ARBA00022777"/>
    </source>
</evidence>
<dbReference type="CDD" id="cd00130">
    <property type="entry name" value="PAS"/>
    <property type="match status" value="1"/>
</dbReference>
<dbReference type="Gene3D" id="3.30.450.20">
    <property type="entry name" value="PAS domain"/>
    <property type="match status" value="1"/>
</dbReference>
<dbReference type="Pfam" id="PF00512">
    <property type="entry name" value="HisKA"/>
    <property type="match status" value="1"/>
</dbReference>
<dbReference type="Pfam" id="PF02518">
    <property type="entry name" value="HATPase_c"/>
    <property type="match status" value="1"/>
</dbReference>
<dbReference type="Pfam" id="PF13426">
    <property type="entry name" value="PAS_9"/>
    <property type="match status" value="1"/>
</dbReference>
<evidence type="ECO:0000313" key="10">
    <source>
        <dbReference type="Proteomes" id="UP000249081"/>
    </source>
</evidence>
<dbReference type="PROSITE" id="PS50112">
    <property type="entry name" value="PAS"/>
    <property type="match status" value="1"/>
</dbReference>
<evidence type="ECO:0000259" key="8">
    <source>
        <dbReference type="PROSITE" id="PS50112"/>
    </source>
</evidence>
<evidence type="ECO:0000256" key="6">
    <source>
        <dbReference type="SAM" id="Phobius"/>
    </source>
</evidence>
<dbReference type="SMART" id="SM00387">
    <property type="entry name" value="HATPase_c"/>
    <property type="match status" value="1"/>
</dbReference>
<dbReference type="InterPro" id="IPR005467">
    <property type="entry name" value="His_kinase_dom"/>
</dbReference>
<dbReference type="PANTHER" id="PTHR43065">
    <property type="entry name" value="SENSOR HISTIDINE KINASE"/>
    <property type="match status" value="1"/>
</dbReference>
<protein>
    <recommendedName>
        <fullName evidence="2">histidine kinase</fullName>
        <ecNumber evidence="2">2.7.13.3</ecNumber>
    </recommendedName>
</protein>
<feature type="transmembrane region" description="Helical" evidence="6">
    <location>
        <begin position="13"/>
        <end position="34"/>
    </location>
</feature>
<evidence type="ECO:0000256" key="1">
    <source>
        <dbReference type="ARBA" id="ARBA00000085"/>
    </source>
</evidence>
<keyword evidence="4 9" id="KW-0808">Transferase</keyword>
<dbReference type="Gene3D" id="1.10.287.130">
    <property type="match status" value="1"/>
</dbReference>
<name>A0A2W4W5X1_9CYAN</name>
<dbReference type="SMART" id="SM00091">
    <property type="entry name" value="PAS"/>
    <property type="match status" value="1"/>
</dbReference>
<dbReference type="AlphaFoldDB" id="A0A2W4W5X1"/>
<dbReference type="GO" id="GO:0000155">
    <property type="term" value="F:phosphorelay sensor kinase activity"/>
    <property type="evidence" value="ECO:0007669"/>
    <property type="project" value="InterPro"/>
</dbReference>
<keyword evidence="6" id="KW-0812">Transmembrane</keyword>
<dbReference type="InterPro" id="IPR036097">
    <property type="entry name" value="HisK_dim/P_sf"/>
</dbReference>
<dbReference type="SMART" id="SM00388">
    <property type="entry name" value="HisKA"/>
    <property type="match status" value="1"/>
</dbReference>
<organism evidence="9 10">
    <name type="scientific">Shackletoniella antarctica</name>
    <dbReference type="NCBI Taxonomy" id="268115"/>
    <lineage>
        <taxon>Bacteria</taxon>
        <taxon>Bacillati</taxon>
        <taxon>Cyanobacteriota</taxon>
        <taxon>Cyanophyceae</taxon>
        <taxon>Oculatellales</taxon>
        <taxon>Oculatellaceae</taxon>
        <taxon>Shackletoniella</taxon>
    </lineage>
</organism>
<keyword evidence="6" id="KW-1133">Transmembrane helix</keyword>
<dbReference type="InterPro" id="IPR036890">
    <property type="entry name" value="HATPase_C_sf"/>
</dbReference>
<evidence type="ECO:0000256" key="2">
    <source>
        <dbReference type="ARBA" id="ARBA00012438"/>
    </source>
</evidence>
<evidence type="ECO:0000256" key="3">
    <source>
        <dbReference type="ARBA" id="ARBA00022553"/>
    </source>
</evidence>
<sequence length="592" mass="65408">MGEFLNARLSKRIAYWVFLSIVVIEAVILVPSVLRRERELLGHLRSLSTAQALGRLDAATLADLQDEMLVDYLQDIQTNEVILGGAIYDLDGTQVGGFGEMPQLTLGESQLGRGHFYRRQQRYDAAWEMPPLRDRYVLIVRHDATSVQREFFAFIGRITGLVVIISVFVTGATLVVLRRLVIKPIMLLRQDLLTAGRAIGDDRNTQTLRFKSLPYALADELGDVIMAFEQMFGQITAAVATRKQSETRFRTLVEQAVDAFFVVNAAGQIVDVNQNACDSLGYSRDELLRLTVIDIQTTYSQADFDTLWRHLRPGLPQTREGWHQRKDGTGFPVEVRLGLLDTGGDRYGLALARDISDRKVSEAAQARLAEIGELAAMIVHEVRSPLTTVLLGLNSFRTLDLPERSQARLTLALEESERLQKLLNEILLYSRDPTLDLEPVDINALVQTLALTLGQDLENPDSEAGPQIVVITLDQPVMVRGDRNKLKQVFINLIANAQEACPGDGTITWVVQSPEAGQVTVTVHNRGEAIAPEVLPLLTRPFFTTKSSGNGLGLAITKRIVEAHQGQLAIASSAESGTTVALHLPIIEPKNA</sequence>
<dbReference type="EC" id="2.7.13.3" evidence="2"/>
<reference evidence="10" key="1">
    <citation type="submission" date="2018-04" db="EMBL/GenBank/DDBJ databases">
        <authorList>
            <person name="Cornet L."/>
        </authorList>
    </citation>
    <scope>NUCLEOTIDE SEQUENCE [LARGE SCALE GENOMIC DNA]</scope>
</reference>
<dbReference type="InterPro" id="IPR003594">
    <property type="entry name" value="HATPase_dom"/>
</dbReference>
<feature type="domain" description="PAS" evidence="8">
    <location>
        <begin position="245"/>
        <end position="288"/>
    </location>
</feature>
<keyword evidence="6" id="KW-0472">Membrane</keyword>
<evidence type="ECO:0000256" key="5">
    <source>
        <dbReference type="ARBA" id="ARBA00023012"/>
    </source>
</evidence>
<dbReference type="SUPFAM" id="SSF47384">
    <property type="entry name" value="Homodimeric domain of signal transducing histidine kinase"/>
    <property type="match status" value="1"/>
</dbReference>
<evidence type="ECO:0000313" key="9">
    <source>
        <dbReference type="EMBL" id="PZO37379.1"/>
    </source>
</evidence>
<keyword evidence="3" id="KW-0597">Phosphoprotein</keyword>
<dbReference type="InterPro" id="IPR000014">
    <property type="entry name" value="PAS"/>
</dbReference>
<accession>A0A2W4W5X1</accession>
<comment type="caution">
    <text evidence="9">The sequence shown here is derived from an EMBL/GenBank/DDBJ whole genome shotgun (WGS) entry which is preliminary data.</text>
</comment>
<dbReference type="EMBL" id="QBMN01000123">
    <property type="protein sequence ID" value="PZO37379.1"/>
    <property type="molecule type" value="Genomic_DNA"/>
</dbReference>
<dbReference type="CDD" id="cd00082">
    <property type="entry name" value="HisKA"/>
    <property type="match status" value="1"/>
</dbReference>
<gene>
    <name evidence="9" type="ORF">DCF17_16015</name>
</gene>
<dbReference type="InterPro" id="IPR003661">
    <property type="entry name" value="HisK_dim/P_dom"/>
</dbReference>
<dbReference type="InterPro" id="IPR035965">
    <property type="entry name" value="PAS-like_dom_sf"/>
</dbReference>
<dbReference type="PROSITE" id="PS50109">
    <property type="entry name" value="HIS_KIN"/>
    <property type="match status" value="1"/>
</dbReference>
<evidence type="ECO:0000259" key="7">
    <source>
        <dbReference type="PROSITE" id="PS50109"/>
    </source>
</evidence>
<comment type="catalytic activity">
    <reaction evidence="1">
        <text>ATP + protein L-histidine = ADP + protein N-phospho-L-histidine.</text>
        <dbReference type="EC" id="2.7.13.3"/>
    </reaction>
</comment>
<keyword evidence="5" id="KW-0902">Two-component regulatory system</keyword>
<dbReference type="PRINTS" id="PR00344">
    <property type="entry name" value="BCTRLSENSOR"/>
</dbReference>
<dbReference type="InterPro" id="IPR004358">
    <property type="entry name" value="Sig_transdc_His_kin-like_C"/>
</dbReference>
<feature type="domain" description="Histidine kinase" evidence="7">
    <location>
        <begin position="377"/>
        <end position="588"/>
    </location>
</feature>
<feature type="transmembrane region" description="Helical" evidence="6">
    <location>
        <begin position="151"/>
        <end position="177"/>
    </location>
</feature>
<dbReference type="Proteomes" id="UP000249081">
    <property type="component" value="Unassembled WGS sequence"/>
</dbReference>
<dbReference type="PANTHER" id="PTHR43065:SF42">
    <property type="entry name" value="TWO-COMPONENT SENSOR PPRA"/>
    <property type="match status" value="1"/>
</dbReference>